<feature type="region of interest" description="Disordered" evidence="1">
    <location>
        <begin position="764"/>
        <end position="786"/>
    </location>
</feature>
<dbReference type="NCBIfam" id="TIGR01643">
    <property type="entry name" value="YD_repeat_2x"/>
    <property type="match status" value="1"/>
</dbReference>
<evidence type="ECO:0000313" key="5">
    <source>
        <dbReference type="Proteomes" id="UP000178666"/>
    </source>
</evidence>
<accession>A0AAC8YFU9</accession>
<dbReference type="Proteomes" id="UP000178666">
    <property type="component" value="Chromosome"/>
</dbReference>
<dbReference type="Gene3D" id="2.180.10.10">
    <property type="entry name" value="RHS repeat-associated core"/>
    <property type="match status" value="1"/>
</dbReference>
<organism evidence="2 4">
    <name type="scientific">Acidipropionibacterium acidipropionici</name>
    <dbReference type="NCBI Taxonomy" id="1748"/>
    <lineage>
        <taxon>Bacteria</taxon>
        <taxon>Bacillati</taxon>
        <taxon>Actinomycetota</taxon>
        <taxon>Actinomycetes</taxon>
        <taxon>Propionibacteriales</taxon>
        <taxon>Propionibacteriaceae</taxon>
        <taxon>Acidipropionibacterium</taxon>
    </lineage>
</organism>
<dbReference type="Proteomes" id="UP000075221">
    <property type="component" value="Chromosome"/>
</dbReference>
<evidence type="ECO:0000313" key="4">
    <source>
        <dbReference type="Proteomes" id="UP000075221"/>
    </source>
</evidence>
<protein>
    <recommendedName>
        <fullName evidence="6">RHS repeat protein</fullName>
    </recommendedName>
</protein>
<proteinExistence type="predicted"/>
<dbReference type="InterPro" id="IPR006530">
    <property type="entry name" value="YD"/>
</dbReference>
<dbReference type="Pfam" id="PF05593">
    <property type="entry name" value="RHS_repeat"/>
    <property type="match status" value="1"/>
</dbReference>
<evidence type="ECO:0000256" key="1">
    <source>
        <dbReference type="SAM" id="MobiDB-lite"/>
    </source>
</evidence>
<reference evidence="3 5" key="1">
    <citation type="journal article" date="2016" name="Plant Dis.">
        <title>Improved production of propionic acid using genome shuffling.</title>
        <authorList>
            <person name="Luna-Flores C.H."/>
            <person name="Palfreyman R.W."/>
            <person name="Kromer J.O."/>
            <person name="Nielsen L.K."/>
            <person name="Marcellin E."/>
        </authorList>
    </citation>
    <scope>NUCLEOTIDE SEQUENCE [LARGE SCALE GENOMIC DNA]</scope>
    <source>
        <strain evidence="3 5">F3E8</strain>
    </source>
</reference>
<evidence type="ECO:0000313" key="2">
    <source>
        <dbReference type="EMBL" id="AMS05917.1"/>
    </source>
</evidence>
<sequence length="1503" mass="158554">MASSSLWSAGGNSGDFSWSYPIDVPSMDNEGGLDPEIALSYSSQAVDGRIASTNNQPGWIGQGWSYDPGFIERTYTTCSQLPSGKGGKTDDLCWSGDAVHLSLGSHSSELVRDKGTGAWRPKSDDGTRIERLTGAANGAHQGEHWRVTTTDGTKYYFGLGQAPGETTKTQAAWTVPVYGASAGDPCYSASGFAASRCDQAWRWNLDYVEDTRGNAMVNYYTPETNYYKANKTTLVPYTRGGVLARTEYGRRHEGQALSAASAKVLFTTAERCLPTSGFDCAESKFSVANAAHWPDTPADLACTATGTCANESPSFWSRKRLTRITTQVVASGTARALDVYDLNQTYPDQGDKALWLSSISHTGHGADQTTITENPVRFTGRLMANRVEGYLNMPPMLMWRLSQITDENGGITQISYTAPDCTETSVPDVTDLSANTRRCFPVRWTLPYETTPKTDFFHKYLVTEVRESDPGALSPNHVTTYRYVGAPAWGFDDNELVKASERTWGRFRGYSQVDTLTGDPQVNSNGAPDKPTLSSSWYLRGLNGDKLSSGGTRSVSVTNGEGKALTDAPEFEGQEYQSRTWKGEGGDLATSEYSYFQVLATTATRPRTGLSPLTATRTGATSEVTVTHLPGGTSQQKATATRYDAQGRPVAVTSAATGQPSTCQVTAYAQNTSLNITELPAREASYQGACPDSGTPTGTLLSEELSFYDGKPAGEVGTHGEETESRTAVAAGDYARTTTGYDAQGRTATSTVFTSTADATGRTTTTSYTPTVGGPVTGITTRDGLGNTTTQTMDLAGNLTKEAASTGATTETSYDALGRETATWAPGFPRSGPASQTTQYTTRLDGPEAVTTHTRVSASSGTTTVASVTLYDTFDQTIQTQTHAAGGGRVVNDTIYDSHGWPVRANNHWFTDGDPATALVTAADSAIDSRTVTSYDGAGLPIATTDYKGLSAVRTTRTIRSGNQITVLPPDGGTATTEITDSLGQLVKHLEYSQRPTVEGQSVSGGESIAISYGYDAAGNQTLMTDATGAKWTFGYDMAGRRTSTTDPDAGTSTTTYNHVGEVISTRDARGDAGKLTYEYDQAGRRTAMRGGPGNILMATWTYDTLRKGLPTSATSYVDGDVANPYTTSVTGYDTYGRQTGTQVSIPASQGKLAGTYRSDVTYTAAGDVATSTVPTAGGLSAEVLRYGYTDDGLADSMTGADLYVTKTLYNPLGMEAQSYGRAGNSLVYSTRYDPETLQVAGTSLFGQTARPQIVDTTYTRNLVGLITGSSTAMNYNQTPAVRTVCYAYDGLGRLGDAWTVKDACGATPTGASSSQVGGVVPMWRSWAFDAAGRRTSQTIHQVPGSAKPGQSTSYAAGAAGHAHATATATTLALDGSVPPAAGASQTVSYGYDAAGNTISVSGGGADQELSWDAAGRVSRVEAGAKASGYVYDAEGNLLIRTGAGGADSVLYAGDTEVHLSASGQVGGVRSYRFGDRTVAERSGQGLRALYTDQVGTGVASVD</sequence>
<reference evidence="2 4" key="2">
    <citation type="submission" date="2016-02" db="EMBL/GenBank/DDBJ databases">
        <title>Complete Genome Sequence of Propionibacterium acidipropionici ATCC 55737.</title>
        <authorList>
            <person name="Luna Flores C.H."/>
            <person name="Nielsen L.K."/>
            <person name="Marcellin E."/>
        </authorList>
    </citation>
    <scope>NUCLEOTIDE SEQUENCE [LARGE SCALE GENOMIC DNA]</scope>
    <source>
        <strain evidence="2 4">ATCC 55737</strain>
    </source>
</reference>
<name>A0AAC8YFU9_9ACTN</name>
<dbReference type="EMBL" id="CP015970">
    <property type="protein sequence ID" value="AOZ47380.1"/>
    <property type="molecule type" value="Genomic_DNA"/>
</dbReference>
<feature type="compositionally biased region" description="Low complexity" evidence="1">
    <location>
        <begin position="764"/>
        <end position="782"/>
    </location>
</feature>
<gene>
    <name evidence="3" type="ORF">A8L58_12625</name>
    <name evidence="2" type="ORF">AXH35_11180</name>
</gene>
<dbReference type="InterPro" id="IPR031325">
    <property type="entry name" value="RHS_repeat"/>
</dbReference>
<evidence type="ECO:0000313" key="3">
    <source>
        <dbReference type="EMBL" id="AOZ47380.1"/>
    </source>
</evidence>
<dbReference type="EMBL" id="CP014352">
    <property type="protein sequence ID" value="AMS05917.1"/>
    <property type="molecule type" value="Genomic_DNA"/>
</dbReference>
<dbReference type="PANTHER" id="PTHR32305">
    <property type="match status" value="1"/>
</dbReference>
<keyword evidence="5" id="KW-1185">Reference proteome</keyword>
<dbReference type="PANTHER" id="PTHR32305:SF17">
    <property type="entry name" value="TRNA NUCLEASE WAPA"/>
    <property type="match status" value="1"/>
</dbReference>
<dbReference type="InterPro" id="IPR050708">
    <property type="entry name" value="T6SS_VgrG/RHS"/>
</dbReference>
<evidence type="ECO:0008006" key="6">
    <source>
        <dbReference type="Google" id="ProtNLM"/>
    </source>
</evidence>